<feature type="compositionally biased region" description="Basic and acidic residues" evidence="3">
    <location>
        <begin position="375"/>
        <end position="389"/>
    </location>
</feature>
<proteinExistence type="inferred from homology"/>
<evidence type="ECO:0000256" key="2">
    <source>
        <dbReference type="RuleBase" id="RU367088"/>
    </source>
</evidence>
<dbReference type="GO" id="GO:0071108">
    <property type="term" value="P:protein K48-linked deubiquitination"/>
    <property type="evidence" value="ECO:0007669"/>
    <property type="project" value="InterPro"/>
</dbReference>
<name>A0A0P4W8I6_SCYOL</name>
<dbReference type="Pfam" id="PF13898">
    <property type="entry name" value="MINDY-3_4_CD"/>
    <property type="match status" value="1"/>
</dbReference>
<evidence type="ECO:0000256" key="1">
    <source>
        <dbReference type="ARBA" id="ARBA00011074"/>
    </source>
</evidence>
<dbReference type="InterPro" id="IPR039785">
    <property type="entry name" value="MINY3/4"/>
</dbReference>
<accession>A0A0P4W8I6</accession>
<dbReference type="SMART" id="SM01174">
    <property type="entry name" value="DUF4205"/>
    <property type="match status" value="1"/>
</dbReference>
<feature type="region of interest" description="Disordered" evidence="3">
    <location>
        <begin position="16"/>
        <end position="61"/>
    </location>
</feature>
<dbReference type="GO" id="GO:0006508">
    <property type="term" value="P:proteolysis"/>
    <property type="evidence" value="ECO:0007669"/>
    <property type="project" value="UniProtKB-KW"/>
</dbReference>
<dbReference type="PANTHER" id="PTHR12473">
    <property type="entry name" value="UBIQUITIN CARBOXYL-TERMINAL HYDROLASE MINDY-4-RELATED"/>
    <property type="match status" value="1"/>
</dbReference>
<dbReference type="EMBL" id="GDRN01081587">
    <property type="protein sequence ID" value="JAI61991.1"/>
    <property type="molecule type" value="Transcribed_RNA"/>
</dbReference>
<comment type="function">
    <text evidence="2">Hydrolase that can remove 'Lys-48'-linked conjugated ubiquitin from proteins.</text>
</comment>
<dbReference type="EC" id="3.4.19.12" evidence="2"/>
<feature type="region of interest" description="Disordered" evidence="3">
    <location>
        <begin position="298"/>
        <end position="323"/>
    </location>
</feature>
<feature type="domain" description="Deubiquitinating enzyme MINDY-3/4 conserved" evidence="4">
    <location>
        <begin position="455"/>
        <end position="795"/>
    </location>
</feature>
<evidence type="ECO:0000256" key="3">
    <source>
        <dbReference type="SAM" id="MobiDB-lite"/>
    </source>
</evidence>
<evidence type="ECO:0000313" key="5">
    <source>
        <dbReference type="EMBL" id="JAI61991.1"/>
    </source>
</evidence>
<protein>
    <recommendedName>
        <fullName evidence="2">Ubiquitin carboxyl-terminal hydrolase MINDY</fullName>
        <ecNumber evidence="2">3.4.19.12</ecNumber>
    </recommendedName>
</protein>
<feature type="region of interest" description="Disordered" evidence="3">
    <location>
        <begin position="356"/>
        <end position="409"/>
    </location>
</feature>
<organism evidence="5">
    <name type="scientific">Scylla olivacea</name>
    <name type="common">Orange mud crab</name>
    <name type="synonym">Cancer olivacea</name>
    <dbReference type="NCBI Taxonomy" id="85551"/>
    <lineage>
        <taxon>Eukaryota</taxon>
        <taxon>Metazoa</taxon>
        <taxon>Ecdysozoa</taxon>
        <taxon>Arthropoda</taxon>
        <taxon>Crustacea</taxon>
        <taxon>Multicrustacea</taxon>
        <taxon>Malacostraca</taxon>
        <taxon>Eumalacostraca</taxon>
        <taxon>Eucarida</taxon>
        <taxon>Decapoda</taxon>
        <taxon>Pleocyemata</taxon>
        <taxon>Brachyura</taxon>
        <taxon>Eubrachyura</taxon>
        <taxon>Portunoidea</taxon>
        <taxon>Portunidae</taxon>
        <taxon>Portuninae</taxon>
        <taxon>Scylla</taxon>
    </lineage>
</organism>
<dbReference type="GO" id="GO:0004843">
    <property type="term" value="F:cysteine-type deubiquitinase activity"/>
    <property type="evidence" value="ECO:0007669"/>
    <property type="project" value="UniProtKB-UniRule"/>
</dbReference>
<evidence type="ECO:0000259" key="4">
    <source>
        <dbReference type="SMART" id="SM01174"/>
    </source>
</evidence>
<keyword evidence="2" id="KW-0833">Ubl conjugation pathway</keyword>
<comment type="similarity">
    <text evidence="1 2">Belongs to the MINDY deubiquitinase family. FAM188 subfamily.</text>
</comment>
<keyword evidence="2" id="KW-0378">Hydrolase</keyword>
<feature type="compositionally biased region" description="Basic and acidic residues" evidence="3">
    <location>
        <begin position="310"/>
        <end position="323"/>
    </location>
</feature>
<reference evidence="5" key="1">
    <citation type="submission" date="2015-09" db="EMBL/GenBank/DDBJ databases">
        <title>Scylla olivacea transcriptome.</title>
        <authorList>
            <person name="Ikhwanuddin M."/>
        </authorList>
    </citation>
    <scope>NUCLEOTIDE SEQUENCE</scope>
</reference>
<feature type="region of interest" description="Disordered" evidence="3">
    <location>
        <begin position="200"/>
        <end position="229"/>
    </location>
</feature>
<dbReference type="AlphaFoldDB" id="A0A0P4W8I6"/>
<dbReference type="PANTHER" id="PTHR12473:SF8">
    <property type="entry name" value="UBIQUITIN CARBOXYL-TERMINAL HYDROLASE MINDY-4-RELATED"/>
    <property type="match status" value="1"/>
</dbReference>
<keyword evidence="2" id="KW-0788">Thiol protease</keyword>
<feature type="compositionally biased region" description="Basic residues" evidence="3">
    <location>
        <begin position="363"/>
        <end position="374"/>
    </location>
</feature>
<keyword evidence="2" id="KW-0645">Protease</keyword>
<feature type="compositionally biased region" description="Basic residues" evidence="3">
    <location>
        <begin position="393"/>
        <end position="405"/>
    </location>
</feature>
<dbReference type="GO" id="GO:1990380">
    <property type="term" value="F:K48-linked deubiquitinase activity"/>
    <property type="evidence" value="ECO:0007669"/>
    <property type="project" value="UniProtKB-UniRule"/>
</dbReference>
<dbReference type="InterPro" id="IPR025257">
    <property type="entry name" value="MINDY-3/4_CD"/>
</dbReference>
<comment type="catalytic activity">
    <reaction evidence="2">
        <text>Thiol-dependent hydrolysis of ester, thioester, amide, peptide and isopeptide bonds formed by the C-terminal Gly of ubiquitin (a 76-residue protein attached to proteins as an intracellular targeting signal).</text>
        <dbReference type="EC" id="3.4.19.12"/>
    </reaction>
</comment>
<sequence length="800" mass="88403">MTTLRNQPANTWEYYSRNARSSLPPEEVGVGDVAATRQGTQEASPRGQRLWPGGGEDPTEGSPELLKINTHSSGLKTGRHFDHGLDTFRSHSIEIGNGLQSPLASHRNGHIPNGVRNGSLAALRVPAHGGFRNSSGVALAVHGRSEFDTDADVDIATMAAQRDQLRGTRNVRGMMAPVMSKEDDPRTRSANRKMFLTKQRSESVLDGQDEVDEKGGRPYPTMEQEDRSRGEVLGSINRRGTFPNGQGRVGGLGGIAMRPMRDYLDTSGRGDIMAQSMRRQSLRGSKLNLFDGNYNQFDSNGGSRLSIESSDEHSGFRQDDDSYAEAKRKNLPKFIPSSHEDIQILNLQGFMDASGFMDDGRSSSRRKYKKKRMKRAMEGGDGEKERETYKFNAKPRRKRSHRLSKNHLSDDDGEMVLKDVDDLDKQVAGLVLGPEVAGKETAGRPITLEEASQLRNLLTGSPAQPLSTEWLSQNFKQNANPNLSYGIVQKKGGPCGVLACVQAYMMKSLIFGTSIAPTTSPVSPLRPSQREWLWALAVAITEILWKAGQGEKAILAMPGSFAHFTEHGVGRYSQDGMTENLALHEFVEQRDLYDAVTRHLTAFTSETSSGCVVLLYSLILTRGIENIQEDMDPGGGHLINSHGYSSQEIVNLLLTGRAFTNTFNGEHKLGGNSPQQESVVLRGITQKAEIGLLSLFEHYDCYKVGTHLKIPQYPIWVVCCESHYSCLFSRDTSVTSDSPPITTFDIYYYDGLALQEDEIRLTIELSGEESDLPIVPPLEHCIRTKWKKAAVNWNGTDPIL</sequence>
<feature type="compositionally biased region" description="Polar residues" evidence="3">
    <location>
        <begin position="298"/>
        <end position="308"/>
    </location>
</feature>